<comment type="caution">
    <text evidence="1">The sequence shown here is derived from an EMBL/GenBank/DDBJ whole genome shotgun (WGS) entry which is preliminary data.</text>
</comment>
<protein>
    <submittedName>
        <fullName evidence="1">Uncharacterized protein</fullName>
    </submittedName>
</protein>
<evidence type="ECO:0000313" key="2">
    <source>
        <dbReference type="Proteomes" id="UP001162992"/>
    </source>
</evidence>
<dbReference type="Proteomes" id="UP001162992">
    <property type="component" value="Chromosome 13"/>
</dbReference>
<proteinExistence type="predicted"/>
<accession>A0ACC2BVS2</accession>
<name>A0ACC2BVS2_DIPCM</name>
<gene>
    <name evidence="1" type="ORF">O6H91_13G068800</name>
</gene>
<keyword evidence="2" id="KW-1185">Reference proteome</keyword>
<sequence length="579" mass="64463">MGCFKWMRKCTSKVAASQLSHSGASVAAIPPWPPGTGFGTGTISLGEIEVCEVSTFTQVWCTNEGGIGDKGATFCKPTNLPAGFSYLGYFSQSNNKPFGGSVLIVTEKASNIQVTSEGPEAKKDPPRCIFDPEHLPALARPVDYTCVWTSEFWEGKQTGVGFFWLPIPPDGYKALGFVVTNTKDKPDDDKIICVRADLTEQCAVEGLLWATSNYYEQFPFTCWTLKPLVVGIDAQGVSIGTFYCTNALNPEKHIPVSILKNLDFQLQAMPNLDQINALVTNYGPTVYFHPDEEYFPASVQWFFVQGALLYESVSSIPVRIAINGSNLPFGGTNDGKYWIDLPNGNSAKNVKKGNLETAITYVHVKPMYGGIYTDLAFWLYYPFNGPCIAKVGVINVALGRIGEHVSDWEHFTLRVSNFTGELLQIYFSEHSSGLWVGASELEYLNRRPVVYASKHGHSTYAHEGNHLQGDEKHGFGIRNDAAQSKFILDTSIKFQIIAVDYLYALAFPSEPPWVQYMREWGPKLEYDARAELDRIVKFLPSKMRNSLEELFDRFPEALSGEEGPTGPKEKDNWDGDERR</sequence>
<evidence type="ECO:0000313" key="1">
    <source>
        <dbReference type="EMBL" id="KAJ7533876.1"/>
    </source>
</evidence>
<organism evidence="1 2">
    <name type="scientific">Diphasiastrum complanatum</name>
    <name type="common">Issler's clubmoss</name>
    <name type="synonym">Lycopodium complanatum</name>
    <dbReference type="NCBI Taxonomy" id="34168"/>
    <lineage>
        <taxon>Eukaryota</taxon>
        <taxon>Viridiplantae</taxon>
        <taxon>Streptophyta</taxon>
        <taxon>Embryophyta</taxon>
        <taxon>Tracheophyta</taxon>
        <taxon>Lycopodiopsida</taxon>
        <taxon>Lycopodiales</taxon>
        <taxon>Lycopodiaceae</taxon>
        <taxon>Lycopodioideae</taxon>
        <taxon>Diphasiastrum</taxon>
    </lineage>
</organism>
<reference evidence="2" key="1">
    <citation type="journal article" date="2024" name="Proc. Natl. Acad. Sci. U.S.A.">
        <title>Extraordinary preservation of gene collinearity over three hundred million years revealed in homosporous lycophytes.</title>
        <authorList>
            <person name="Li C."/>
            <person name="Wickell D."/>
            <person name="Kuo L.Y."/>
            <person name="Chen X."/>
            <person name="Nie B."/>
            <person name="Liao X."/>
            <person name="Peng D."/>
            <person name="Ji J."/>
            <person name="Jenkins J."/>
            <person name="Williams M."/>
            <person name="Shu S."/>
            <person name="Plott C."/>
            <person name="Barry K."/>
            <person name="Rajasekar S."/>
            <person name="Grimwood J."/>
            <person name="Han X."/>
            <person name="Sun S."/>
            <person name="Hou Z."/>
            <person name="He W."/>
            <person name="Dai G."/>
            <person name="Sun C."/>
            <person name="Schmutz J."/>
            <person name="Leebens-Mack J.H."/>
            <person name="Li F.W."/>
            <person name="Wang L."/>
        </authorList>
    </citation>
    <scope>NUCLEOTIDE SEQUENCE [LARGE SCALE GENOMIC DNA]</scope>
    <source>
        <strain evidence="2">cv. PW_Plant_1</strain>
    </source>
</reference>
<dbReference type="EMBL" id="CM055104">
    <property type="protein sequence ID" value="KAJ7533876.1"/>
    <property type="molecule type" value="Genomic_DNA"/>
</dbReference>